<dbReference type="AlphaFoldDB" id="A0A5C6BW41"/>
<reference evidence="1 2" key="1">
    <citation type="journal article" date="2020" name="Antonie Van Leeuwenhoek">
        <title>Rhodopirellula heiligendammensis sp. nov., Rhodopirellula pilleata sp. nov., and Rhodopirellula solitaria sp. nov. isolated from natural or artificial marine surfaces in Northern Germany and California, USA, and emended description of the genus Rhodopirellula.</title>
        <authorList>
            <person name="Kallscheuer N."/>
            <person name="Wiegand S."/>
            <person name="Jogler M."/>
            <person name="Boedeker C."/>
            <person name="Peeters S.H."/>
            <person name="Rast P."/>
            <person name="Heuer A."/>
            <person name="Jetten M.S.M."/>
            <person name="Rohde M."/>
            <person name="Jogler C."/>
        </authorList>
    </citation>
    <scope>NUCLEOTIDE SEQUENCE [LARGE SCALE GENOMIC DNA]</scope>
    <source>
        <strain evidence="1 2">Poly21</strain>
    </source>
</reference>
<evidence type="ECO:0000313" key="2">
    <source>
        <dbReference type="Proteomes" id="UP000319908"/>
    </source>
</evidence>
<dbReference type="Proteomes" id="UP000319908">
    <property type="component" value="Unassembled WGS sequence"/>
</dbReference>
<accession>A0A5C6BW41</accession>
<sequence>MAWREDDGFGLEWVHAANRRNSQINRHLSYFWRRETPEAHWLVAIEIHFSRALAPRFAPLTPTKSASAGIVA</sequence>
<protein>
    <submittedName>
        <fullName evidence="1">Uncharacterized protein</fullName>
    </submittedName>
</protein>
<name>A0A5C6BW41_9BACT</name>
<organism evidence="1 2">
    <name type="scientific">Allorhodopirellula heiligendammensis</name>
    <dbReference type="NCBI Taxonomy" id="2714739"/>
    <lineage>
        <taxon>Bacteria</taxon>
        <taxon>Pseudomonadati</taxon>
        <taxon>Planctomycetota</taxon>
        <taxon>Planctomycetia</taxon>
        <taxon>Pirellulales</taxon>
        <taxon>Pirellulaceae</taxon>
        <taxon>Allorhodopirellula</taxon>
    </lineage>
</organism>
<keyword evidence="2" id="KW-1185">Reference proteome</keyword>
<proteinExistence type="predicted"/>
<evidence type="ECO:0000313" key="1">
    <source>
        <dbReference type="EMBL" id="TWU15661.1"/>
    </source>
</evidence>
<comment type="caution">
    <text evidence="1">The sequence shown here is derived from an EMBL/GenBank/DDBJ whole genome shotgun (WGS) entry which is preliminary data.</text>
</comment>
<gene>
    <name evidence="1" type="ORF">Poly21_28580</name>
</gene>
<dbReference type="EMBL" id="SJPU01000002">
    <property type="protein sequence ID" value="TWU15661.1"/>
    <property type="molecule type" value="Genomic_DNA"/>
</dbReference>